<dbReference type="AlphaFoldDB" id="A0AAP5H1B8"/>
<evidence type="ECO:0008006" key="3">
    <source>
        <dbReference type="Google" id="ProtNLM"/>
    </source>
</evidence>
<dbReference type="PANTHER" id="PTHR36848">
    <property type="entry name" value="DNA-BINDING PROTEIN (PUTATIVE SECRETED PROTEIN)-RELATED"/>
    <property type="match status" value="1"/>
</dbReference>
<evidence type="ECO:0000313" key="2">
    <source>
        <dbReference type="Proteomes" id="UP001254832"/>
    </source>
</evidence>
<organism evidence="1 2">
    <name type="scientific">Paenibacillus amylolyticus</name>
    <dbReference type="NCBI Taxonomy" id="1451"/>
    <lineage>
        <taxon>Bacteria</taxon>
        <taxon>Bacillati</taxon>
        <taxon>Bacillota</taxon>
        <taxon>Bacilli</taxon>
        <taxon>Bacillales</taxon>
        <taxon>Paenibacillaceae</taxon>
        <taxon>Paenibacillus</taxon>
    </lineage>
</organism>
<dbReference type="RefSeq" id="WP_310140792.1">
    <property type="nucleotide sequence ID" value="NZ_JAVDTR010000007.1"/>
</dbReference>
<name>A0AAP5H1B8_PAEAM</name>
<gene>
    <name evidence="1" type="ORF">J2W91_002962</name>
</gene>
<dbReference type="Pfam" id="PF17132">
    <property type="entry name" value="Glyco_hydro_106"/>
    <property type="match status" value="1"/>
</dbReference>
<dbReference type="EMBL" id="JAVDTR010000007">
    <property type="protein sequence ID" value="MDR6724494.1"/>
    <property type="molecule type" value="Genomic_DNA"/>
</dbReference>
<reference evidence="1" key="1">
    <citation type="submission" date="2023-07" db="EMBL/GenBank/DDBJ databases">
        <title>Sorghum-associated microbial communities from plants grown in Nebraska, USA.</title>
        <authorList>
            <person name="Schachtman D."/>
        </authorList>
    </citation>
    <scope>NUCLEOTIDE SEQUENCE</scope>
    <source>
        <strain evidence="1">BE80</strain>
    </source>
</reference>
<comment type="caution">
    <text evidence="1">The sequence shown here is derived from an EMBL/GenBank/DDBJ whole genome shotgun (WGS) entry which is preliminary data.</text>
</comment>
<dbReference type="Proteomes" id="UP001254832">
    <property type="component" value="Unassembled WGS sequence"/>
</dbReference>
<sequence>MNQDILKRAFLNPGHSFRSVPFWAWNDKLEQEELNRQIDGFKEQGMGGFMMHVREGLETPYLSQEFMHRIKDSVAKAKESGISAWLYDEDRYSSGMGGGMVASKGGDKVRAKALTLDMSRTFDREDTSIVAIYHAIIIGGSITKLRQLEVNESEVNLDAEDEIYLIFRVRIADKNDWCHGDTYTDLMNPDTVKLFIETNYEPYREAVGEEFGKTVPGIFTDEPTIQGFAERINEPELTWIAWSEVFAHEFEVRRGYSLWTLLPYFFFQGPLSSQIRYDYWLTVTETFSESYTKQIGEWCQEQGIQFTGHFHSEGSIVGQTRHSGSVMSHYRYLHIPGIDTLGEQTKEYLTIKQVSSVANQLGKKQVITETYGVTGWDLTFESRRWIGDWQFALGINLLTHHLSWYSLRGCRKRDYPPSFNYHTNWWKHNRRMEDYYARLGSVLSEGKLTRNVLVIHPASSVWSHLGQNVNISSWKNIAGNESMLTDYDKSFNEFVNRMVEWHVDYDLGDELIMKESARAEKGQLYVGEAQYSLIVLPSLHNVMSSTLKVLLSFMDSGGIVAAFGEVPYLVDGRSESLQRLDDLYKHFQYIQFKDSAELITLLDEKTSRAVSIQDQDGNEAKHFLHMHRQVQHGSTVFIVNNDRNNTHQVEICISEGQHLEEWDAWSGEMIPRPVAKKDGKIRFSDTFGPAQSRLYIVSSTSSNQEEIATVNNDEMTDVNQNHGSDQDHTLFEISNEYISELQPVSFERTAPNALVLDQCQFRMGNEPWSKPMEVWRAQRMIRERLGMRQVFHNGNLQRYFWIHEDHPGNETPLELRFTFVVADVPANDAFLVFEDAHRFDYELNGNCLDKKPEGYYLDRSMQKIKLSGLREGINTLNVLISYCNDMELENAYIIGDFAVDPNREIVIEPNNLTYGDWRKQGYPYYCGSMNYYFEIEKGIESVNRYRLEFGKYAAVLLEIKLDGTISKTIPWKSEAWFDIDPGVLTCQKNKVVVEVVGSPRNLFGPLHHQETNSSWIDWWSFHPEDEDYTLEYQGTPYGLLEPVKFLRSSKAVRYK</sequence>
<accession>A0AAP5H1B8</accession>
<protein>
    <recommendedName>
        <fullName evidence="3">Glycoside hydrolase</fullName>
    </recommendedName>
</protein>
<evidence type="ECO:0000313" key="1">
    <source>
        <dbReference type="EMBL" id="MDR6724494.1"/>
    </source>
</evidence>
<proteinExistence type="predicted"/>
<dbReference type="InterPro" id="IPR053161">
    <property type="entry name" value="Ulvan_degrading_GH"/>
</dbReference>
<dbReference type="PANTHER" id="PTHR36848:SF2">
    <property type="entry name" value="SECRETED PROTEIN"/>
    <property type="match status" value="1"/>
</dbReference>